<comment type="caution">
    <text evidence="13">The sequence shown here is derived from an EMBL/GenBank/DDBJ whole genome shotgun (WGS) entry which is preliminary data.</text>
</comment>
<keyword evidence="7" id="KW-0238">DNA-binding</keyword>
<evidence type="ECO:0000256" key="2">
    <source>
        <dbReference type="ARBA" id="ARBA00011738"/>
    </source>
</evidence>
<gene>
    <name evidence="13" type="ORF">RchiOBHm_Chr7g0191901</name>
</gene>
<dbReference type="Pfam" id="PF14372">
    <property type="entry name" value="hAT-like_RNase-H"/>
    <property type="match status" value="1"/>
</dbReference>
<keyword evidence="4 10" id="KW-0863">Zinc-finger</keyword>
<evidence type="ECO:0000256" key="7">
    <source>
        <dbReference type="ARBA" id="ARBA00023125"/>
    </source>
</evidence>
<dbReference type="InterPro" id="IPR025525">
    <property type="entry name" value="hAT-like_transposase_RNase-H"/>
</dbReference>
<dbReference type="InterPro" id="IPR008906">
    <property type="entry name" value="HATC_C_dom"/>
</dbReference>
<keyword evidence="8" id="KW-0804">Transcription</keyword>
<evidence type="ECO:0000313" key="13">
    <source>
        <dbReference type="EMBL" id="PRQ17147.1"/>
    </source>
</evidence>
<reference evidence="13 14" key="1">
    <citation type="journal article" date="2018" name="Nat. Genet.">
        <title>The Rosa genome provides new insights in the design of modern roses.</title>
        <authorList>
            <person name="Bendahmane M."/>
        </authorList>
    </citation>
    <scope>NUCLEOTIDE SEQUENCE [LARGE SCALE GENOMIC DNA]</scope>
    <source>
        <strain evidence="14">cv. Old Blush</strain>
    </source>
</reference>
<dbReference type="PANTHER" id="PTHR46481">
    <property type="entry name" value="ZINC FINGER BED DOMAIN-CONTAINING PROTEIN 4"/>
    <property type="match status" value="1"/>
</dbReference>
<evidence type="ECO:0000256" key="3">
    <source>
        <dbReference type="ARBA" id="ARBA00022723"/>
    </source>
</evidence>
<dbReference type="Proteomes" id="UP000238479">
    <property type="component" value="Chromosome 7"/>
</dbReference>
<proteinExistence type="predicted"/>
<comment type="subcellular location">
    <subcellularLocation>
        <location evidence="1">Nucleus</location>
    </subcellularLocation>
</comment>
<evidence type="ECO:0000256" key="6">
    <source>
        <dbReference type="ARBA" id="ARBA00023015"/>
    </source>
</evidence>
<dbReference type="InterPro" id="IPR003656">
    <property type="entry name" value="Znf_BED"/>
</dbReference>
<dbReference type="InterPro" id="IPR036236">
    <property type="entry name" value="Znf_C2H2_sf"/>
</dbReference>
<dbReference type="AlphaFoldDB" id="A0A2P6P5D6"/>
<dbReference type="SUPFAM" id="SSF53098">
    <property type="entry name" value="Ribonuclease H-like"/>
    <property type="match status" value="1"/>
</dbReference>
<feature type="region of interest" description="Disordered" evidence="11">
    <location>
        <begin position="659"/>
        <end position="711"/>
    </location>
</feature>
<dbReference type="Pfam" id="PF02892">
    <property type="entry name" value="zf-BED"/>
    <property type="match status" value="1"/>
</dbReference>
<organism evidence="13 14">
    <name type="scientific">Rosa chinensis</name>
    <name type="common">China rose</name>
    <dbReference type="NCBI Taxonomy" id="74649"/>
    <lineage>
        <taxon>Eukaryota</taxon>
        <taxon>Viridiplantae</taxon>
        <taxon>Streptophyta</taxon>
        <taxon>Embryophyta</taxon>
        <taxon>Tracheophyta</taxon>
        <taxon>Spermatophyta</taxon>
        <taxon>Magnoliopsida</taxon>
        <taxon>eudicotyledons</taxon>
        <taxon>Gunneridae</taxon>
        <taxon>Pentapetalae</taxon>
        <taxon>rosids</taxon>
        <taxon>fabids</taxon>
        <taxon>Rosales</taxon>
        <taxon>Rosaceae</taxon>
        <taxon>Rosoideae</taxon>
        <taxon>Rosoideae incertae sedis</taxon>
        <taxon>Rosa</taxon>
    </lineage>
</organism>
<dbReference type="SUPFAM" id="SSF57667">
    <property type="entry name" value="beta-beta-alpha zinc fingers"/>
    <property type="match status" value="1"/>
</dbReference>
<comment type="subunit">
    <text evidence="2">Homodimer.</text>
</comment>
<dbReference type="InterPro" id="IPR012337">
    <property type="entry name" value="RNaseH-like_sf"/>
</dbReference>
<feature type="compositionally biased region" description="Polar residues" evidence="11">
    <location>
        <begin position="697"/>
        <end position="711"/>
    </location>
</feature>
<evidence type="ECO:0000256" key="4">
    <source>
        <dbReference type="ARBA" id="ARBA00022771"/>
    </source>
</evidence>
<evidence type="ECO:0000256" key="8">
    <source>
        <dbReference type="ARBA" id="ARBA00023163"/>
    </source>
</evidence>
<dbReference type="GO" id="GO:0005634">
    <property type="term" value="C:nucleus"/>
    <property type="evidence" value="ECO:0007669"/>
    <property type="project" value="UniProtKB-SubCell"/>
</dbReference>
<protein>
    <submittedName>
        <fullName evidence="13">Putative transcription factor/ chromatin remodeling BED-type(Zn) family</fullName>
    </submittedName>
</protein>
<feature type="compositionally biased region" description="Acidic residues" evidence="11">
    <location>
        <begin position="668"/>
        <end position="678"/>
    </location>
</feature>
<dbReference type="OMA" id="WWHEREE"/>
<keyword evidence="9" id="KW-0539">Nucleus</keyword>
<dbReference type="InterPro" id="IPR052035">
    <property type="entry name" value="ZnF_BED_domain_contain"/>
</dbReference>
<keyword evidence="3" id="KW-0479">Metal-binding</keyword>
<evidence type="ECO:0000256" key="5">
    <source>
        <dbReference type="ARBA" id="ARBA00022833"/>
    </source>
</evidence>
<evidence type="ECO:0000313" key="14">
    <source>
        <dbReference type="Proteomes" id="UP000238479"/>
    </source>
</evidence>
<evidence type="ECO:0000256" key="9">
    <source>
        <dbReference type="ARBA" id="ARBA00023242"/>
    </source>
</evidence>
<evidence type="ECO:0000256" key="1">
    <source>
        <dbReference type="ARBA" id="ARBA00004123"/>
    </source>
</evidence>
<dbReference type="PANTHER" id="PTHR46481:SF10">
    <property type="entry name" value="ZINC FINGER BED DOMAIN-CONTAINING PROTEIN 39"/>
    <property type="match status" value="1"/>
</dbReference>
<feature type="domain" description="BED-type" evidence="12">
    <location>
        <begin position="25"/>
        <end position="83"/>
    </location>
</feature>
<accession>A0A2P6P5D6</accession>
<evidence type="ECO:0000256" key="10">
    <source>
        <dbReference type="PROSITE-ProRule" id="PRU00027"/>
    </source>
</evidence>
<name>A0A2P6P5D6_ROSCH</name>
<sequence length="711" mass="80484">MDDINVDNVTETGASSISASSKKSRFTSNVWDFFERVQVNDRGNMVPKNKCGLCKTLLRGGASAGTSHLRRHLQIHEKGQKRLGPDISGNISTFAYDKKVARRELVDYVIRAELPFTFVEKHDFKGMIRRGFCPQYVGISAPTCKRDVMKKFVKSKNELLSLFEKFEGKICLTSDVWSSRQKMGYMSLTAHFIDKNWSLNKRIICFKMIEYPHTGESLANHIFEELLSWRIHNKIFSISLDNATNNDVVACVLPTYLMLEAVPKRLFHVRCCAHILNLIVQDGLRILGPSIDKIINVVRSMNSSNKRHELWVRCCNDLQKPKKNIDNDVPHRWNSTYELLEVALSYKGPLNMYALKVNESRSCNLDVPSEQDWSIAQLVNGFLSIFASSTKIFSCVYYPTSCRVISCLIDIHFAFEAYSDFNVFKDALGAMKDKFDKYWGTFPKAFCFTTIMDPRFKLFAVGEWLKCMGIDQLDVDIKLLELRTELQALYETYKKNIVSADVAPRQSENFTSSTSSAPGSIALPIVGNSSMQSLKRAKVSSSYTSSATSNDLQMYYDLPTTEVDDDNQFSVLAWWKSNESLYPIVSLMARDLLTIPASTVASESCFSAGGRVVSEKRACLSPNTIEALICLKDWGLAKERMQEAQREMQLAEERRLIKEARPDWMGNSEDEGGNESDNDSGNVSGEQLPISVESHELSTNLEPQFSRSIEK</sequence>
<dbReference type="GO" id="GO:0008270">
    <property type="term" value="F:zinc ion binding"/>
    <property type="evidence" value="ECO:0007669"/>
    <property type="project" value="UniProtKB-KW"/>
</dbReference>
<keyword evidence="5" id="KW-0862">Zinc</keyword>
<evidence type="ECO:0000259" key="12">
    <source>
        <dbReference type="PROSITE" id="PS50808"/>
    </source>
</evidence>
<dbReference type="Gramene" id="PRQ17147">
    <property type="protein sequence ID" value="PRQ17147"/>
    <property type="gene ID" value="RchiOBHm_Chr7g0191901"/>
</dbReference>
<keyword evidence="6" id="KW-0805">Transcription regulation</keyword>
<dbReference type="Pfam" id="PF05699">
    <property type="entry name" value="Dimer_Tnp_hAT"/>
    <property type="match status" value="1"/>
</dbReference>
<dbReference type="SMART" id="SM00614">
    <property type="entry name" value="ZnF_BED"/>
    <property type="match status" value="1"/>
</dbReference>
<keyword evidence="14" id="KW-1185">Reference proteome</keyword>
<dbReference type="EMBL" id="PDCK01000045">
    <property type="protein sequence ID" value="PRQ17147.1"/>
    <property type="molecule type" value="Genomic_DNA"/>
</dbReference>
<dbReference type="GO" id="GO:0003677">
    <property type="term" value="F:DNA binding"/>
    <property type="evidence" value="ECO:0007669"/>
    <property type="project" value="UniProtKB-KW"/>
</dbReference>
<evidence type="ECO:0000256" key="11">
    <source>
        <dbReference type="SAM" id="MobiDB-lite"/>
    </source>
</evidence>
<dbReference type="PROSITE" id="PS50808">
    <property type="entry name" value="ZF_BED"/>
    <property type="match status" value="1"/>
</dbReference>
<dbReference type="GO" id="GO:0046983">
    <property type="term" value="F:protein dimerization activity"/>
    <property type="evidence" value="ECO:0007669"/>
    <property type="project" value="InterPro"/>
</dbReference>
<dbReference type="GO" id="GO:0009791">
    <property type="term" value="P:post-embryonic development"/>
    <property type="evidence" value="ECO:0007669"/>
    <property type="project" value="UniProtKB-ARBA"/>
</dbReference>